<name>A0A382R6C7_9ZZZZ</name>
<proteinExistence type="predicted"/>
<sequence length="29" mass="3299">MNKNKKTQIIFKFITIVISSLILTNCASE</sequence>
<organism evidence="1">
    <name type="scientific">marine metagenome</name>
    <dbReference type="NCBI Taxonomy" id="408172"/>
    <lineage>
        <taxon>unclassified sequences</taxon>
        <taxon>metagenomes</taxon>
        <taxon>ecological metagenomes</taxon>
    </lineage>
</organism>
<dbReference type="AlphaFoldDB" id="A0A382R6C7"/>
<protein>
    <submittedName>
        <fullName evidence="1">Uncharacterized protein</fullName>
    </submittedName>
</protein>
<evidence type="ECO:0000313" key="1">
    <source>
        <dbReference type="EMBL" id="SVC92712.1"/>
    </source>
</evidence>
<gene>
    <name evidence="1" type="ORF">METZ01_LOCUS345566</name>
</gene>
<reference evidence="1" key="1">
    <citation type="submission" date="2018-05" db="EMBL/GenBank/DDBJ databases">
        <authorList>
            <person name="Lanie J.A."/>
            <person name="Ng W.-L."/>
            <person name="Kazmierczak K.M."/>
            <person name="Andrzejewski T.M."/>
            <person name="Davidsen T.M."/>
            <person name="Wayne K.J."/>
            <person name="Tettelin H."/>
            <person name="Glass J.I."/>
            <person name="Rusch D."/>
            <person name="Podicherti R."/>
            <person name="Tsui H.-C.T."/>
            <person name="Winkler M.E."/>
        </authorList>
    </citation>
    <scope>NUCLEOTIDE SEQUENCE</scope>
</reference>
<accession>A0A382R6C7</accession>
<dbReference type="EMBL" id="UINC01119119">
    <property type="protein sequence ID" value="SVC92712.1"/>
    <property type="molecule type" value="Genomic_DNA"/>
</dbReference>
<feature type="non-terminal residue" evidence="1">
    <location>
        <position position="29"/>
    </location>
</feature>